<keyword evidence="3 8" id="KW-0812">Transmembrane</keyword>
<evidence type="ECO:0000256" key="3">
    <source>
        <dbReference type="ARBA" id="ARBA00022692"/>
    </source>
</evidence>
<feature type="transmembrane region" description="Helical" evidence="8">
    <location>
        <begin position="77"/>
        <end position="96"/>
    </location>
</feature>
<dbReference type="EMBL" id="PHUJ01000003">
    <property type="protein sequence ID" value="PKB30110.1"/>
    <property type="molecule type" value="Genomic_DNA"/>
</dbReference>
<dbReference type="GO" id="GO:0005886">
    <property type="term" value="C:plasma membrane"/>
    <property type="evidence" value="ECO:0007669"/>
    <property type="project" value="UniProtKB-SubCell"/>
</dbReference>
<dbReference type="Proteomes" id="UP000232453">
    <property type="component" value="Unassembled WGS sequence"/>
</dbReference>
<comment type="caution">
    <text evidence="10">The sequence shown here is derived from an EMBL/GenBank/DDBJ whole genome shotgun (WGS) entry which is preliminary data.</text>
</comment>
<feature type="transmembrane region" description="Helical" evidence="8">
    <location>
        <begin position="397"/>
        <end position="414"/>
    </location>
</feature>
<evidence type="ECO:0000256" key="6">
    <source>
        <dbReference type="ARBA" id="ARBA00043993"/>
    </source>
</evidence>
<dbReference type="Pfam" id="PF13515">
    <property type="entry name" value="FUSC_2"/>
    <property type="match status" value="1"/>
</dbReference>
<organism evidence="10 11">
    <name type="scientific">Pseudonocardia alni</name>
    <name type="common">Amycolata alni</name>
    <dbReference type="NCBI Taxonomy" id="33907"/>
    <lineage>
        <taxon>Bacteria</taxon>
        <taxon>Bacillati</taxon>
        <taxon>Actinomycetota</taxon>
        <taxon>Actinomycetes</taxon>
        <taxon>Pseudonocardiales</taxon>
        <taxon>Pseudonocardiaceae</taxon>
        <taxon>Pseudonocardia</taxon>
    </lineage>
</organism>
<dbReference type="InterPro" id="IPR049453">
    <property type="entry name" value="Memb_transporter_dom"/>
</dbReference>
<feature type="region of interest" description="Disordered" evidence="7">
    <location>
        <begin position="814"/>
        <end position="835"/>
    </location>
</feature>
<dbReference type="PANTHER" id="PTHR30509">
    <property type="entry name" value="P-HYDROXYBENZOIC ACID EFFLUX PUMP SUBUNIT-RELATED"/>
    <property type="match status" value="1"/>
</dbReference>
<accession>A0AA44UN03</accession>
<feature type="transmembrane region" description="Helical" evidence="8">
    <location>
        <begin position="491"/>
        <end position="511"/>
    </location>
</feature>
<keyword evidence="4 8" id="KW-1133">Transmembrane helix</keyword>
<feature type="compositionally biased region" description="Low complexity" evidence="7">
    <location>
        <begin position="814"/>
        <end position="824"/>
    </location>
</feature>
<sequence>MPERLLRARDRFVASDPGLVRLVSALRAVLAIGTALGVEYLVAAATGTPPLLPMMIGAVVAMLASFGIADATRGGQAVTLCCLAVSMLGGMGVALLVDRNRLASLAAFVVVVFVAVWVRRFGLRWFVCGMGGFMGYFFALFLNLRPEMLAGVAAMVAVAVVWVMLLTLVLLPIRNDRVLRRMLRSFEARLAGIAGTVLLVADLTPGTAERQRAEARLASLLERVTEAALVIDGQLGAPGAVADDAAARDVRRAVLDAELAVAASARTGPDLLGPGTERDTGTAGSPRALLAMLHRGRWDAVAQQAPAAADRMAAPGPRRLLLDVAVLAGARAEWAGALAATPTGPGAPTVEEAGAFSPAVQLFGGGLPGSAGTVTRLHRPPDGTRPASRLSLTTRQAVQVAVATAVAIAVGDALSHQRYYWAVLAAFIAFTGTATVAETVRKAVHRILGTMIGLVGAIALVPVLGPDVAVVLPVILVSIFGALYLFRLSYVLMIFFITLMLGELYALLGTFSVDLMVLRLEETVVGGVVGCAVSVLVLPTRTRSAAGEAHRGLLDALTGLLESVDRTLRHPGAGDDLWAAARALDAAVHQTLLLGRPLTRTWLGATDRDVARWLAACTAVAAHARRLARSARPGAGTPAVTGACARLAQLTAAAVAGRPVPPGSCDAVVDLLVGAAAGSGRTAVLAREAGLLAAELPTLLEGARSDDPADAPAVGRVRGPGGVPVAAAVTVVDVAGRQLDRVTTADDGSFAVHVGAGTHLLVAAPVAAGTAPYGGHVALGPGTVLADVVLDDGTAPGVVPGAVRHGATRAAAAPTGATPVRGPARSVGRSCVRHA</sequence>
<feature type="transmembrane region" description="Helical" evidence="8">
    <location>
        <begin position="125"/>
        <end position="142"/>
    </location>
</feature>
<evidence type="ECO:0000256" key="2">
    <source>
        <dbReference type="ARBA" id="ARBA00022475"/>
    </source>
</evidence>
<feature type="transmembrane region" description="Helical" evidence="8">
    <location>
        <begin position="20"/>
        <end position="45"/>
    </location>
</feature>
<evidence type="ECO:0000256" key="8">
    <source>
        <dbReference type="SAM" id="Phobius"/>
    </source>
</evidence>
<feature type="transmembrane region" description="Helical" evidence="8">
    <location>
        <begin position="148"/>
        <end position="173"/>
    </location>
</feature>
<comment type="similarity">
    <text evidence="6">Belongs to the YccS/YhfK family.</text>
</comment>
<feature type="transmembrane region" description="Helical" evidence="8">
    <location>
        <begin position="102"/>
        <end position="118"/>
    </location>
</feature>
<gene>
    <name evidence="10" type="ORF">ATL51_1763</name>
</gene>
<dbReference type="RefSeq" id="WP_157818276.1">
    <property type="nucleotide sequence ID" value="NZ_JBICSI010000003.1"/>
</dbReference>
<feature type="transmembrane region" description="Helical" evidence="8">
    <location>
        <begin position="420"/>
        <end position="440"/>
    </location>
</feature>
<evidence type="ECO:0000256" key="7">
    <source>
        <dbReference type="SAM" id="MobiDB-lite"/>
    </source>
</evidence>
<dbReference type="PANTHER" id="PTHR30509:SF9">
    <property type="entry name" value="MULTIDRUG RESISTANCE PROTEIN MDTO"/>
    <property type="match status" value="1"/>
</dbReference>
<keyword evidence="5 8" id="KW-0472">Membrane</keyword>
<proteinExistence type="inferred from homology"/>
<evidence type="ECO:0000256" key="1">
    <source>
        <dbReference type="ARBA" id="ARBA00004651"/>
    </source>
</evidence>
<reference evidence="10 11" key="1">
    <citation type="submission" date="2017-11" db="EMBL/GenBank/DDBJ databases">
        <title>Sequencing the genomes of 1000 actinobacteria strains.</title>
        <authorList>
            <person name="Klenk H.-P."/>
        </authorList>
    </citation>
    <scope>NUCLEOTIDE SEQUENCE [LARGE SCALE GENOMIC DNA]</scope>
    <source>
        <strain evidence="10 11">DSM 44104</strain>
    </source>
</reference>
<keyword evidence="2" id="KW-1003">Cell membrane</keyword>
<evidence type="ECO:0000313" key="10">
    <source>
        <dbReference type="EMBL" id="PKB30110.1"/>
    </source>
</evidence>
<protein>
    <submittedName>
        <fullName evidence="10">Fusaric acid resistance family protein</fullName>
    </submittedName>
</protein>
<feature type="transmembrane region" description="Helical" evidence="8">
    <location>
        <begin position="447"/>
        <end position="464"/>
    </location>
</feature>
<name>A0AA44UN03_PSEA5</name>
<feature type="transmembrane region" description="Helical" evidence="8">
    <location>
        <begin position="470"/>
        <end position="486"/>
    </location>
</feature>
<feature type="transmembrane region" description="Helical" evidence="8">
    <location>
        <begin position="51"/>
        <end position="70"/>
    </location>
</feature>
<comment type="subcellular location">
    <subcellularLocation>
        <location evidence="1">Cell membrane</location>
        <topology evidence="1">Multi-pass membrane protein</topology>
    </subcellularLocation>
</comment>
<feature type="domain" description="Integral membrane bound transporter" evidence="9">
    <location>
        <begin position="406"/>
        <end position="533"/>
    </location>
</feature>
<evidence type="ECO:0000259" key="9">
    <source>
        <dbReference type="Pfam" id="PF13515"/>
    </source>
</evidence>
<evidence type="ECO:0000256" key="5">
    <source>
        <dbReference type="ARBA" id="ARBA00023136"/>
    </source>
</evidence>
<evidence type="ECO:0000313" key="11">
    <source>
        <dbReference type="Proteomes" id="UP000232453"/>
    </source>
</evidence>
<dbReference type="AlphaFoldDB" id="A0AA44UN03"/>
<evidence type="ECO:0000256" key="4">
    <source>
        <dbReference type="ARBA" id="ARBA00022989"/>
    </source>
</evidence>